<dbReference type="PANTHER" id="PTHR47726">
    <property type="entry name" value="NAD(P)H-QUINONE OXIDOREDUCTASE SUBUNIT U, CHLOROPLASTIC"/>
    <property type="match status" value="1"/>
</dbReference>
<name>A0ABP0WFS6_9BRYO</name>
<dbReference type="InterPro" id="IPR044199">
    <property type="entry name" value="NdhU_chloroplastic"/>
</dbReference>
<protein>
    <submittedName>
        <fullName evidence="1">Uncharacterized protein</fullName>
    </submittedName>
</protein>
<accession>A0ABP0WFS6</accession>
<dbReference type="EMBL" id="OZ020112">
    <property type="protein sequence ID" value="CAK9264598.1"/>
    <property type="molecule type" value="Genomic_DNA"/>
</dbReference>
<dbReference type="PANTHER" id="PTHR47726:SF1">
    <property type="entry name" value="NAD(P)H-QUINONE OXIDOREDUCTASE SUBUNIT U, CHLOROPLASTIC"/>
    <property type="match status" value="1"/>
</dbReference>
<gene>
    <name evidence="1" type="ORF">CSSPJE1EN1_LOCUS10076</name>
</gene>
<dbReference type="Proteomes" id="UP001497444">
    <property type="component" value="Chromosome 17"/>
</dbReference>
<evidence type="ECO:0000313" key="1">
    <source>
        <dbReference type="EMBL" id="CAK9264598.1"/>
    </source>
</evidence>
<dbReference type="Gene3D" id="1.10.287.110">
    <property type="entry name" value="DnaJ domain"/>
    <property type="match status" value="1"/>
</dbReference>
<sequence length="203" mass="22888">MLSTVQLQQLSCSSFPFPSRITRRLTRRADGVTIRASTTTTNDDKSDLSVSESSSSSLLSPLNIARALAGEGISLVDHYGRLQVSPEASSGEIFQAYRKRRSEIMAQSLEESVIQKQLRDLQDSADMLTSEEERRMYDWSLLRLQNPGVEYIWPFEADITQRLSDSPPNKTVEDDEGNRNVALFFLGWFILSCVLNIVLPRLP</sequence>
<proteinExistence type="predicted"/>
<reference evidence="1" key="1">
    <citation type="submission" date="2024-02" db="EMBL/GenBank/DDBJ databases">
        <authorList>
            <consortium name="ELIXIR-Norway"/>
            <consortium name="Elixir Norway"/>
        </authorList>
    </citation>
    <scope>NUCLEOTIDE SEQUENCE</scope>
</reference>
<dbReference type="InterPro" id="IPR036869">
    <property type="entry name" value="J_dom_sf"/>
</dbReference>
<dbReference type="SUPFAM" id="SSF46565">
    <property type="entry name" value="Chaperone J-domain"/>
    <property type="match status" value="1"/>
</dbReference>
<evidence type="ECO:0000313" key="2">
    <source>
        <dbReference type="Proteomes" id="UP001497444"/>
    </source>
</evidence>
<keyword evidence="2" id="KW-1185">Reference proteome</keyword>
<organism evidence="1 2">
    <name type="scientific">Sphagnum jensenii</name>
    <dbReference type="NCBI Taxonomy" id="128206"/>
    <lineage>
        <taxon>Eukaryota</taxon>
        <taxon>Viridiplantae</taxon>
        <taxon>Streptophyta</taxon>
        <taxon>Embryophyta</taxon>
        <taxon>Bryophyta</taxon>
        <taxon>Sphagnophytina</taxon>
        <taxon>Sphagnopsida</taxon>
        <taxon>Sphagnales</taxon>
        <taxon>Sphagnaceae</taxon>
        <taxon>Sphagnum</taxon>
    </lineage>
</organism>